<dbReference type="Proteomes" id="UP000050443">
    <property type="component" value="Unassembled WGS sequence"/>
</dbReference>
<keyword evidence="1" id="KW-0812">Transmembrane</keyword>
<sequence>MKDFFNQENHTKTVVVIFIFIIICVIFYFVKNFKSIDNQLKILLMILIVGLVAGICLIREQDKNVELLKNNFYLTTGSIEQYIVTNLKGKGDTGNSIKYIYSVDNHFFVHSYGENYYVDIPNDKPDLSLLYLVIYEKVNPKNSFILLNYPVNSSQDLERYKDLFKDKIPDDAIKQN</sequence>
<evidence type="ECO:0000256" key="1">
    <source>
        <dbReference type="SAM" id="Phobius"/>
    </source>
</evidence>
<proteinExistence type="predicted"/>
<dbReference type="AlphaFoldDB" id="A0A0Q1BK06"/>
<feature type="transmembrane region" description="Helical" evidence="1">
    <location>
        <begin position="12"/>
        <end position="30"/>
    </location>
</feature>
<accession>A0A0Q1BK06</accession>
<organism evidence="2 3">
    <name type="scientific">Flavobacterium aquidurense</name>
    <dbReference type="NCBI Taxonomy" id="362413"/>
    <lineage>
        <taxon>Bacteria</taxon>
        <taxon>Pseudomonadati</taxon>
        <taxon>Bacteroidota</taxon>
        <taxon>Flavobacteriia</taxon>
        <taxon>Flavobacteriales</taxon>
        <taxon>Flavobacteriaceae</taxon>
        <taxon>Flavobacterium</taxon>
    </lineage>
</organism>
<evidence type="ECO:0000313" key="2">
    <source>
        <dbReference type="EMBL" id="KQB41119.1"/>
    </source>
</evidence>
<keyword evidence="1" id="KW-0472">Membrane</keyword>
<dbReference type="STRING" id="362413.RC62_4494"/>
<protein>
    <submittedName>
        <fullName evidence="2">Uncharacterized protein</fullName>
    </submittedName>
</protein>
<dbReference type="EMBL" id="JRLF01000009">
    <property type="protein sequence ID" value="KQB41119.1"/>
    <property type="molecule type" value="Genomic_DNA"/>
</dbReference>
<gene>
    <name evidence="2" type="ORF">RC62_4494</name>
</gene>
<dbReference type="PATRIC" id="fig|362413.3.peg.4412"/>
<keyword evidence="1" id="KW-1133">Transmembrane helix</keyword>
<evidence type="ECO:0000313" key="3">
    <source>
        <dbReference type="Proteomes" id="UP000050443"/>
    </source>
</evidence>
<reference evidence="2 3" key="1">
    <citation type="submission" date="2014-09" db="EMBL/GenBank/DDBJ databases">
        <title>Genome sequence of Flavobacterium aquidurense RC62.</title>
        <authorList>
            <person name="Kim J.F."/>
            <person name="Kwak M.-J."/>
        </authorList>
    </citation>
    <scope>NUCLEOTIDE SEQUENCE [LARGE SCALE GENOMIC DNA]</scope>
    <source>
        <strain evidence="2 3">RC62</strain>
    </source>
</reference>
<feature type="transmembrane region" description="Helical" evidence="1">
    <location>
        <begin position="42"/>
        <end position="59"/>
    </location>
</feature>
<name>A0A0Q1BK06_9FLAO</name>
<comment type="caution">
    <text evidence="2">The sequence shown here is derived from an EMBL/GenBank/DDBJ whole genome shotgun (WGS) entry which is preliminary data.</text>
</comment>